<evidence type="ECO:0000313" key="2">
    <source>
        <dbReference type="Proteomes" id="UP000634136"/>
    </source>
</evidence>
<proteinExistence type="predicted"/>
<reference evidence="1" key="1">
    <citation type="submission" date="2020-09" db="EMBL/GenBank/DDBJ databases">
        <title>Genome-Enabled Discovery of Anthraquinone Biosynthesis in Senna tora.</title>
        <authorList>
            <person name="Kang S.-H."/>
            <person name="Pandey R.P."/>
            <person name="Lee C.-M."/>
            <person name="Sim J.-S."/>
            <person name="Jeong J.-T."/>
            <person name="Choi B.-S."/>
            <person name="Jung M."/>
            <person name="Ginzburg D."/>
            <person name="Zhao K."/>
            <person name="Won S.Y."/>
            <person name="Oh T.-J."/>
            <person name="Yu Y."/>
            <person name="Kim N.-H."/>
            <person name="Lee O.R."/>
            <person name="Lee T.-H."/>
            <person name="Bashyal P."/>
            <person name="Kim T.-S."/>
            <person name="Lee W.-H."/>
            <person name="Kawkins C."/>
            <person name="Kim C.-K."/>
            <person name="Kim J.S."/>
            <person name="Ahn B.O."/>
            <person name="Rhee S.Y."/>
            <person name="Sohng J.K."/>
        </authorList>
    </citation>
    <scope>NUCLEOTIDE SEQUENCE</scope>
    <source>
        <tissue evidence="1">Leaf</tissue>
    </source>
</reference>
<dbReference type="AlphaFoldDB" id="A0A834SXU0"/>
<accession>A0A834SXU0</accession>
<protein>
    <submittedName>
        <fullName evidence="1">Uncharacterized protein</fullName>
    </submittedName>
</protein>
<organism evidence="1 2">
    <name type="scientific">Senna tora</name>
    <dbReference type="NCBI Taxonomy" id="362788"/>
    <lineage>
        <taxon>Eukaryota</taxon>
        <taxon>Viridiplantae</taxon>
        <taxon>Streptophyta</taxon>
        <taxon>Embryophyta</taxon>
        <taxon>Tracheophyta</taxon>
        <taxon>Spermatophyta</taxon>
        <taxon>Magnoliopsida</taxon>
        <taxon>eudicotyledons</taxon>
        <taxon>Gunneridae</taxon>
        <taxon>Pentapetalae</taxon>
        <taxon>rosids</taxon>
        <taxon>fabids</taxon>
        <taxon>Fabales</taxon>
        <taxon>Fabaceae</taxon>
        <taxon>Caesalpinioideae</taxon>
        <taxon>Cassia clade</taxon>
        <taxon>Senna</taxon>
    </lineage>
</organism>
<dbReference type="EMBL" id="JAAIUW010000010">
    <property type="protein sequence ID" value="KAF7811618.1"/>
    <property type="molecule type" value="Genomic_DNA"/>
</dbReference>
<keyword evidence="2" id="KW-1185">Reference proteome</keyword>
<sequence>MAVIAALVGFGNTGKRVIIDPIFKNAG</sequence>
<gene>
    <name evidence="1" type="ORF">G2W53_032594</name>
</gene>
<dbReference type="Proteomes" id="UP000634136">
    <property type="component" value="Unassembled WGS sequence"/>
</dbReference>
<evidence type="ECO:0000313" key="1">
    <source>
        <dbReference type="EMBL" id="KAF7811618.1"/>
    </source>
</evidence>
<name>A0A834SXU0_9FABA</name>
<comment type="caution">
    <text evidence="1">The sequence shown here is derived from an EMBL/GenBank/DDBJ whole genome shotgun (WGS) entry which is preliminary data.</text>
</comment>